<accession>A0A8T2THN8</accession>
<dbReference type="PANTHER" id="PTHR31580:SF4">
    <property type="entry name" value="FILAMENT-LIKE PLANT PROTEIN 6"/>
    <property type="match status" value="1"/>
</dbReference>
<dbReference type="Pfam" id="PF05911">
    <property type="entry name" value="FPP"/>
    <property type="match status" value="1"/>
</dbReference>
<evidence type="ECO:0000256" key="2">
    <source>
        <dbReference type="ARBA" id="ARBA00023054"/>
    </source>
</evidence>
<comment type="caution">
    <text evidence="5">The sequence shown here is derived from an EMBL/GenBank/DDBJ whole genome shotgun (WGS) entry which is preliminary data.</text>
</comment>
<sequence>MGDQRRNSWPWRKLTRFASSGLKSVRAKSSRFSFSPNTSPHQPSEAEAERSRDVGSSWKEEAKWQSIESARIEEATALREEAEDTIKVLKQELISLTKEIVEKENLVKQHQKVANEAVSGWEKAQEEILSLKQELKSASQRAIILEDRIAHLDGALKECTRKIRNVTDEQEAKLRELMLSKAKELAEVKSDMDKQRMELQRRLLEADAQNNAMANSLQERARKILEVNEAKSNAEESVKVLQVRLASSEKEISSLQYELHLSSKELEIRNEEVVYCKKTADAAHKQHLDNVQKVAKLEADCQRLRNLLKKKLPGPAALAQMRKEVEGLPMDDAMSTMSATSVTKRRPNRSYSNSTISFSNSHQHASGASRSNRNIEMLRDRLAAMEEENRLLKEALSKRIGELQASWLLCAKTASKLSIAEDHLESLQGTPREKVKTDRFSMNSPTPEILGPGMVFLSDVEAGFEDHVVTDEASCAESWASALIDELDHFKREKTVTKETIKEVTESFKSHASVNVDEDHSTTTKHGDFARDDTLVRSETGVKPEMNADRVWPNSRKFLDTFKQLCVNMDKKLYEIEEMFGHATGRGPENEEVMGLLGVVRSTCSELDREIQLWQSLIAENDYGIAGITKAGKDESGYTQLGDEQNGSISLVCTESIGVLCAVGLSSDCESDVAAAKVLVEKQVPVVSHPKASNPDVNELEPEHNTTDKKFDSGAAVRLLNDLPVREQFHDHVSPTETTAGVDAEVATDAAAVGDVLERGKFKLTEHHHQKLDADSAGTLSTLPDHADTRLSDIYKSVHLTECSSTAPGSP</sequence>
<feature type="compositionally biased region" description="Basic and acidic residues" evidence="4">
    <location>
        <begin position="47"/>
        <end position="57"/>
    </location>
</feature>
<dbReference type="EMBL" id="CM035418">
    <property type="protein sequence ID" value="KAH7422142.1"/>
    <property type="molecule type" value="Genomic_DNA"/>
</dbReference>
<dbReference type="PANTHER" id="PTHR31580">
    <property type="entry name" value="FILAMENT-LIKE PLANT PROTEIN 4"/>
    <property type="match status" value="1"/>
</dbReference>
<feature type="region of interest" description="Disordered" evidence="4">
    <location>
        <begin position="28"/>
        <end position="57"/>
    </location>
</feature>
<feature type="region of interest" description="Disordered" evidence="4">
    <location>
        <begin position="338"/>
        <end position="373"/>
    </location>
</feature>
<dbReference type="InterPro" id="IPR008587">
    <property type="entry name" value="FPP_plant"/>
</dbReference>
<feature type="compositionally biased region" description="Polar residues" evidence="4">
    <location>
        <begin position="30"/>
        <end position="42"/>
    </location>
</feature>
<dbReference type="OrthoDB" id="1926355at2759"/>
<feature type="region of interest" description="Disordered" evidence="4">
    <location>
        <begin position="690"/>
        <end position="709"/>
    </location>
</feature>
<feature type="coiled-coil region" evidence="3">
    <location>
        <begin position="72"/>
        <end position="258"/>
    </location>
</feature>
<dbReference type="Proteomes" id="UP000825935">
    <property type="component" value="Chromosome 13"/>
</dbReference>
<feature type="compositionally biased region" description="Polar residues" evidence="4">
    <location>
        <begin position="362"/>
        <end position="373"/>
    </location>
</feature>
<keyword evidence="2 3" id="KW-0175">Coiled coil</keyword>
<evidence type="ECO:0008006" key="7">
    <source>
        <dbReference type="Google" id="ProtNLM"/>
    </source>
</evidence>
<organism evidence="5 6">
    <name type="scientific">Ceratopteris richardii</name>
    <name type="common">Triangle waterfern</name>
    <dbReference type="NCBI Taxonomy" id="49495"/>
    <lineage>
        <taxon>Eukaryota</taxon>
        <taxon>Viridiplantae</taxon>
        <taxon>Streptophyta</taxon>
        <taxon>Embryophyta</taxon>
        <taxon>Tracheophyta</taxon>
        <taxon>Polypodiopsida</taxon>
        <taxon>Polypodiidae</taxon>
        <taxon>Polypodiales</taxon>
        <taxon>Pteridineae</taxon>
        <taxon>Pteridaceae</taxon>
        <taxon>Parkerioideae</taxon>
        <taxon>Ceratopteris</taxon>
    </lineage>
</organism>
<evidence type="ECO:0000256" key="4">
    <source>
        <dbReference type="SAM" id="MobiDB-lite"/>
    </source>
</evidence>
<evidence type="ECO:0000313" key="5">
    <source>
        <dbReference type="EMBL" id="KAH7422142.1"/>
    </source>
</evidence>
<evidence type="ECO:0000256" key="3">
    <source>
        <dbReference type="SAM" id="Coils"/>
    </source>
</evidence>
<dbReference type="AlphaFoldDB" id="A0A8T2THN8"/>
<feature type="compositionally biased region" description="Low complexity" evidence="4">
    <location>
        <begin position="349"/>
        <end position="361"/>
    </location>
</feature>
<name>A0A8T2THN8_CERRI</name>
<protein>
    <recommendedName>
        <fullName evidence="7">Filament-like plant protein 7</fullName>
    </recommendedName>
</protein>
<keyword evidence="6" id="KW-1185">Reference proteome</keyword>
<comment type="similarity">
    <text evidence="1">Belongs to the FPP family.</text>
</comment>
<proteinExistence type="inferred from homology"/>
<evidence type="ECO:0000256" key="1">
    <source>
        <dbReference type="ARBA" id="ARBA00005921"/>
    </source>
</evidence>
<reference evidence="5" key="1">
    <citation type="submission" date="2021-08" db="EMBL/GenBank/DDBJ databases">
        <title>WGS assembly of Ceratopteris richardii.</title>
        <authorList>
            <person name="Marchant D.B."/>
            <person name="Chen G."/>
            <person name="Jenkins J."/>
            <person name="Shu S."/>
            <person name="Leebens-Mack J."/>
            <person name="Grimwood J."/>
            <person name="Schmutz J."/>
            <person name="Soltis P."/>
            <person name="Soltis D."/>
            <person name="Chen Z.-H."/>
        </authorList>
    </citation>
    <scope>NUCLEOTIDE SEQUENCE</scope>
    <source>
        <strain evidence="5">Whitten #5841</strain>
        <tissue evidence="5">Leaf</tissue>
    </source>
</reference>
<gene>
    <name evidence="5" type="ORF">KP509_13G092800</name>
</gene>
<evidence type="ECO:0000313" key="6">
    <source>
        <dbReference type="Proteomes" id="UP000825935"/>
    </source>
</evidence>